<protein>
    <submittedName>
        <fullName evidence="2">Uncharacterized protein</fullName>
    </submittedName>
</protein>
<reference evidence="2 3" key="1">
    <citation type="journal article" date="2023" name="Sci. Data">
        <title>Genome assembly of the Korean intertidal mud-creeper Batillaria attramentaria.</title>
        <authorList>
            <person name="Patra A.K."/>
            <person name="Ho P.T."/>
            <person name="Jun S."/>
            <person name="Lee S.J."/>
            <person name="Kim Y."/>
            <person name="Won Y.J."/>
        </authorList>
    </citation>
    <scope>NUCLEOTIDE SEQUENCE [LARGE SCALE GENOMIC DNA]</scope>
    <source>
        <strain evidence="2">Wonlab-2016</strain>
    </source>
</reference>
<evidence type="ECO:0000256" key="1">
    <source>
        <dbReference type="SAM" id="MobiDB-lite"/>
    </source>
</evidence>
<keyword evidence="3" id="KW-1185">Reference proteome</keyword>
<accession>A0ABD0M8B8</accession>
<feature type="region of interest" description="Disordered" evidence="1">
    <location>
        <begin position="48"/>
        <end position="103"/>
    </location>
</feature>
<dbReference type="EMBL" id="JACVVK020000003">
    <property type="protein sequence ID" value="KAK7507962.1"/>
    <property type="molecule type" value="Genomic_DNA"/>
</dbReference>
<gene>
    <name evidence="2" type="ORF">BaRGS_00000927</name>
</gene>
<name>A0ABD0M8B8_9CAEN</name>
<evidence type="ECO:0000313" key="2">
    <source>
        <dbReference type="EMBL" id="KAK7507962.1"/>
    </source>
</evidence>
<dbReference type="AlphaFoldDB" id="A0ABD0M8B8"/>
<evidence type="ECO:0000313" key="3">
    <source>
        <dbReference type="Proteomes" id="UP001519460"/>
    </source>
</evidence>
<feature type="compositionally biased region" description="Basic and acidic residues" evidence="1">
    <location>
        <begin position="70"/>
        <end position="88"/>
    </location>
</feature>
<dbReference type="Proteomes" id="UP001519460">
    <property type="component" value="Unassembled WGS sequence"/>
</dbReference>
<feature type="compositionally biased region" description="Basic and acidic residues" evidence="1">
    <location>
        <begin position="50"/>
        <end position="63"/>
    </location>
</feature>
<comment type="caution">
    <text evidence="2">The sequence shown here is derived from an EMBL/GenBank/DDBJ whole genome shotgun (WGS) entry which is preliminary data.</text>
</comment>
<feature type="compositionally biased region" description="Polar residues" evidence="1">
    <location>
        <begin position="1"/>
        <end position="22"/>
    </location>
</feature>
<organism evidence="2 3">
    <name type="scientific">Batillaria attramentaria</name>
    <dbReference type="NCBI Taxonomy" id="370345"/>
    <lineage>
        <taxon>Eukaryota</taxon>
        <taxon>Metazoa</taxon>
        <taxon>Spiralia</taxon>
        <taxon>Lophotrochozoa</taxon>
        <taxon>Mollusca</taxon>
        <taxon>Gastropoda</taxon>
        <taxon>Caenogastropoda</taxon>
        <taxon>Sorbeoconcha</taxon>
        <taxon>Cerithioidea</taxon>
        <taxon>Batillariidae</taxon>
        <taxon>Batillaria</taxon>
    </lineage>
</organism>
<proteinExistence type="predicted"/>
<sequence>MNKSTFLANQFRNGKPQSSVCQATPARAGEKRQAGPFVTRIYSMFPTPKSADKVTRKVTDSRMRTAPRQQHAEVQAKCKQYVDTDTDPRTGGSHKKYSLCTEG</sequence>
<feature type="region of interest" description="Disordered" evidence="1">
    <location>
        <begin position="1"/>
        <end position="34"/>
    </location>
</feature>